<feature type="domain" description="4Fe-4S ferredoxin-type" evidence="8">
    <location>
        <begin position="227"/>
        <end position="256"/>
    </location>
</feature>
<dbReference type="AlphaFoldDB" id="A0A6V8LRD4"/>
<feature type="transmembrane region" description="Helical" evidence="7">
    <location>
        <begin position="166"/>
        <end position="188"/>
    </location>
</feature>
<comment type="caution">
    <text evidence="9">The sequence shown here is derived from an EMBL/GenBank/DDBJ whole genome shotgun (WGS) entry which is preliminary data.</text>
</comment>
<dbReference type="GO" id="GO:0005886">
    <property type="term" value="C:plasma membrane"/>
    <property type="evidence" value="ECO:0007669"/>
    <property type="project" value="TreeGrafter"/>
</dbReference>
<dbReference type="InterPro" id="IPR017896">
    <property type="entry name" value="4Fe4S_Fe-S-bd"/>
</dbReference>
<evidence type="ECO:0000256" key="6">
    <source>
        <dbReference type="ARBA" id="ARBA00023014"/>
    </source>
</evidence>
<dbReference type="PANTHER" id="PTHR30176">
    <property type="entry name" value="FERREDOXIN-TYPE PROTEIN NAPH"/>
    <property type="match status" value="1"/>
</dbReference>
<dbReference type="InterPro" id="IPR017900">
    <property type="entry name" value="4Fe4S_Fe_S_CS"/>
</dbReference>
<feature type="transmembrane region" description="Helical" evidence="7">
    <location>
        <begin position="27"/>
        <end position="48"/>
    </location>
</feature>
<accession>A0A6V8LRD4</accession>
<dbReference type="InterPro" id="IPR051684">
    <property type="entry name" value="Electron_Trans/Redox"/>
</dbReference>
<proteinExistence type="predicted"/>
<keyword evidence="7" id="KW-0812">Transmembrane</keyword>
<feature type="transmembrane region" description="Helical" evidence="7">
    <location>
        <begin position="114"/>
        <end position="135"/>
    </location>
</feature>
<dbReference type="PROSITE" id="PS51379">
    <property type="entry name" value="4FE4S_FER_2"/>
    <property type="match status" value="1"/>
</dbReference>
<evidence type="ECO:0000313" key="10">
    <source>
        <dbReference type="Proteomes" id="UP000494245"/>
    </source>
</evidence>
<keyword evidence="7" id="KW-0472">Membrane</keyword>
<feature type="transmembrane region" description="Helical" evidence="7">
    <location>
        <begin position="68"/>
        <end position="93"/>
    </location>
</feature>
<protein>
    <submittedName>
        <fullName evidence="9">Electron transport protein YccM</fullName>
    </submittedName>
</protein>
<dbReference type="RefSeq" id="WP_173080967.1">
    <property type="nucleotide sequence ID" value="NZ_BLTE01000001.1"/>
</dbReference>
<keyword evidence="2" id="KW-0004">4Fe-4S</keyword>
<keyword evidence="5" id="KW-0408">Iron</keyword>
<evidence type="ECO:0000259" key="8">
    <source>
        <dbReference type="PROSITE" id="PS51379"/>
    </source>
</evidence>
<dbReference type="GO" id="GO:0046872">
    <property type="term" value="F:metal ion binding"/>
    <property type="evidence" value="ECO:0007669"/>
    <property type="project" value="UniProtKB-KW"/>
</dbReference>
<evidence type="ECO:0000256" key="5">
    <source>
        <dbReference type="ARBA" id="ARBA00023004"/>
    </source>
</evidence>
<dbReference type="GO" id="GO:0051539">
    <property type="term" value="F:4 iron, 4 sulfur cluster binding"/>
    <property type="evidence" value="ECO:0007669"/>
    <property type="project" value="UniProtKB-KW"/>
</dbReference>
<dbReference type="PROSITE" id="PS00198">
    <property type="entry name" value="4FE4S_FER_1"/>
    <property type="match status" value="1"/>
</dbReference>
<gene>
    <name evidence="9" type="primary">yccM_2</name>
    <name evidence="9" type="ORF">NNJEOMEG_00515</name>
</gene>
<evidence type="ECO:0000256" key="7">
    <source>
        <dbReference type="SAM" id="Phobius"/>
    </source>
</evidence>
<reference evidence="9 10" key="2">
    <citation type="submission" date="2020-05" db="EMBL/GenBank/DDBJ databases">
        <title>Draft genome sequence of Desulfovibrio sp. strainFSS-1.</title>
        <authorList>
            <person name="Shimoshige H."/>
            <person name="Kobayashi H."/>
            <person name="Maekawa T."/>
        </authorList>
    </citation>
    <scope>NUCLEOTIDE SEQUENCE [LARGE SCALE GENOMIC DNA]</scope>
    <source>
        <strain evidence="9 10">SIID29052-01</strain>
    </source>
</reference>
<evidence type="ECO:0000256" key="2">
    <source>
        <dbReference type="ARBA" id="ARBA00022485"/>
    </source>
</evidence>
<reference evidence="9 10" key="1">
    <citation type="submission" date="2020-04" db="EMBL/GenBank/DDBJ databases">
        <authorList>
            <consortium name="Desulfovibrio sp. FSS-1 genome sequencing consortium"/>
            <person name="Shimoshige H."/>
            <person name="Kobayashi H."/>
            <person name="Maekawa T."/>
        </authorList>
    </citation>
    <scope>NUCLEOTIDE SEQUENCE [LARGE SCALE GENOMIC DNA]</scope>
    <source>
        <strain evidence="9 10">SIID29052-01</strain>
    </source>
</reference>
<keyword evidence="3" id="KW-0479">Metal-binding</keyword>
<dbReference type="SUPFAM" id="SSF54862">
    <property type="entry name" value="4Fe-4S ferredoxins"/>
    <property type="match status" value="1"/>
</dbReference>
<dbReference type="Proteomes" id="UP000494245">
    <property type="component" value="Unassembled WGS sequence"/>
</dbReference>
<dbReference type="PANTHER" id="PTHR30176:SF3">
    <property type="entry name" value="FERREDOXIN-TYPE PROTEIN NAPH"/>
    <property type="match status" value="1"/>
</dbReference>
<evidence type="ECO:0000313" key="9">
    <source>
        <dbReference type="EMBL" id="GFK92689.1"/>
    </source>
</evidence>
<sequence length="257" mass="27952">MPDAAANALPRSRAGFSSKAWRRASQALWLLLLGQWSFYGIFRCPFVVPFVSCQNCPVLTCHGRLFSVFWGFWALLPLSALLFGRAFCGWACPGGLVNQLLGMAAPLKARAARFTPWFAPAGGLIALAVCGYVWFSMGQPRANVPIRTGEFFQAVALTFEHADRLWIVRTAVVLGLTALGLGLANAWCRYACPMGAALESVKRASLFKVFMTPDCNGCDACRRVCEMGARPAETNCTNCADCLDACPKDAIRLGRKP</sequence>
<dbReference type="Pfam" id="PF12801">
    <property type="entry name" value="Fer4_5"/>
    <property type="match status" value="2"/>
</dbReference>
<evidence type="ECO:0000256" key="4">
    <source>
        <dbReference type="ARBA" id="ARBA00022982"/>
    </source>
</evidence>
<keyword evidence="1" id="KW-0813">Transport</keyword>
<dbReference type="EMBL" id="BLTE01000001">
    <property type="protein sequence ID" value="GFK92689.1"/>
    <property type="molecule type" value="Genomic_DNA"/>
</dbReference>
<keyword evidence="6" id="KW-0411">Iron-sulfur</keyword>
<evidence type="ECO:0000256" key="3">
    <source>
        <dbReference type="ARBA" id="ARBA00022723"/>
    </source>
</evidence>
<evidence type="ECO:0000256" key="1">
    <source>
        <dbReference type="ARBA" id="ARBA00022448"/>
    </source>
</evidence>
<organism evidence="9 10">
    <name type="scientific">Fundidesulfovibrio magnetotacticus</name>
    <dbReference type="NCBI Taxonomy" id="2730080"/>
    <lineage>
        <taxon>Bacteria</taxon>
        <taxon>Pseudomonadati</taxon>
        <taxon>Thermodesulfobacteriota</taxon>
        <taxon>Desulfovibrionia</taxon>
        <taxon>Desulfovibrionales</taxon>
        <taxon>Desulfovibrionaceae</taxon>
        <taxon>Fundidesulfovibrio</taxon>
    </lineage>
</organism>
<name>A0A6V8LRD4_9BACT</name>
<keyword evidence="10" id="KW-1185">Reference proteome</keyword>
<keyword evidence="7" id="KW-1133">Transmembrane helix</keyword>
<keyword evidence="4" id="KW-0249">Electron transport</keyword>